<evidence type="ECO:0000313" key="2">
    <source>
        <dbReference type="Proteomes" id="UP000054567"/>
    </source>
</evidence>
<proteinExistence type="predicted"/>
<reference evidence="1 2" key="1">
    <citation type="submission" date="2007-06" db="EMBL/GenBank/DDBJ databases">
        <title>The Genome Sequence of Coccidioides posadasii RMSCC_3488.</title>
        <authorList>
            <consortium name="Coccidioides Genome Resources Consortium"/>
            <consortium name="The Broad Institute Genome Sequencing Platform"/>
            <person name="Henn M.R."/>
            <person name="Sykes S."/>
            <person name="Young S."/>
            <person name="Jaffe D."/>
            <person name="Berlin A."/>
            <person name="Alvarez P."/>
            <person name="Butler J."/>
            <person name="Gnerre S."/>
            <person name="Grabherr M."/>
            <person name="Mauceli E."/>
            <person name="Brockman W."/>
            <person name="Kodira C."/>
            <person name="Alvarado L."/>
            <person name="Zeng Q."/>
            <person name="Crawford M."/>
            <person name="Antoine C."/>
            <person name="Devon K."/>
            <person name="Galgiani J."/>
            <person name="Orsborn K."/>
            <person name="Lewis M.L."/>
            <person name="Nusbaum C."/>
            <person name="Galagan J."/>
            <person name="Birren B."/>
        </authorList>
    </citation>
    <scope>NUCLEOTIDE SEQUENCE [LARGE SCALE GENOMIC DNA]</scope>
    <source>
        <strain evidence="1 2">RMSCC 3488</strain>
    </source>
</reference>
<sequence>MQTNSQPPNVHFCSPALLEKSESATALDRHSIPYGGWRIALEFLKSEPHRRVSYPPVTALESLVGTLSRNEHVSVVPNPAVVTKTIVPEKTAIRLPALVVPSYVEFESKK</sequence>
<reference evidence="2" key="2">
    <citation type="journal article" date="2009" name="Genome Res.">
        <title>Comparative genomic analyses of the human fungal pathogens Coccidioides and their relatives.</title>
        <authorList>
            <person name="Sharpton T.J."/>
            <person name="Stajich J.E."/>
            <person name="Rounsley S.D."/>
            <person name="Gardner M.J."/>
            <person name="Wortman J.R."/>
            <person name="Jordar V.S."/>
            <person name="Maiti R."/>
            <person name="Kodira C.D."/>
            <person name="Neafsey D.E."/>
            <person name="Zeng Q."/>
            <person name="Hung C.-Y."/>
            <person name="McMahan C."/>
            <person name="Muszewska A."/>
            <person name="Grynberg M."/>
            <person name="Mandel M.A."/>
            <person name="Kellner E.M."/>
            <person name="Barker B.M."/>
            <person name="Galgiani J.N."/>
            <person name="Orbach M.J."/>
            <person name="Kirkland T.N."/>
            <person name="Cole G.T."/>
            <person name="Henn M.R."/>
            <person name="Birren B.W."/>
            <person name="Taylor J.W."/>
        </authorList>
    </citation>
    <scope>NUCLEOTIDE SEQUENCE [LARGE SCALE GENOMIC DNA]</scope>
    <source>
        <strain evidence="2">RMSCC 3488</strain>
    </source>
</reference>
<protein>
    <submittedName>
        <fullName evidence="1">Uncharacterized protein</fullName>
    </submittedName>
</protein>
<dbReference type="VEuPathDB" id="FungiDB:CPAG_09795"/>
<dbReference type="AlphaFoldDB" id="A0A0J6INL2"/>
<evidence type="ECO:0000313" key="1">
    <source>
        <dbReference type="EMBL" id="KMM73507.1"/>
    </source>
</evidence>
<dbReference type="EMBL" id="DS268114">
    <property type="protein sequence ID" value="KMM73507.1"/>
    <property type="molecule type" value="Genomic_DNA"/>
</dbReference>
<dbReference type="Proteomes" id="UP000054567">
    <property type="component" value="Unassembled WGS sequence"/>
</dbReference>
<organism evidence="1 2">
    <name type="scientific">Coccidioides posadasii RMSCC 3488</name>
    <dbReference type="NCBI Taxonomy" id="454284"/>
    <lineage>
        <taxon>Eukaryota</taxon>
        <taxon>Fungi</taxon>
        <taxon>Dikarya</taxon>
        <taxon>Ascomycota</taxon>
        <taxon>Pezizomycotina</taxon>
        <taxon>Eurotiomycetes</taxon>
        <taxon>Eurotiomycetidae</taxon>
        <taxon>Onygenales</taxon>
        <taxon>Onygenaceae</taxon>
        <taxon>Coccidioides</taxon>
    </lineage>
</organism>
<reference evidence="2" key="3">
    <citation type="journal article" date="2010" name="Genome Res.">
        <title>Population genomic sequencing of Coccidioides fungi reveals recent hybridization and transposon control.</title>
        <authorList>
            <person name="Neafsey D.E."/>
            <person name="Barker B.M."/>
            <person name="Sharpton T.J."/>
            <person name="Stajich J.E."/>
            <person name="Park D.J."/>
            <person name="Whiston E."/>
            <person name="Hung C.-Y."/>
            <person name="McMahan C."/>
            <person name="White J."/>
            <person name="Sykes S."/>
            <person name="Heiman D."/>
            <person name="Young S."/>
            <person name="Zeng Q."/>
            <person name="Abouelleil A."/>
            <person name="Aftuck L."/>
            <person name="Bessette D."/>
            <person name="Brown A."/>
            <person name="FitzGerald M."/>
            <person name="Lui A."/>
            <person name="Macdonald J.P."/>
            <person name="Priest M."/>
            <person name="Orbach M.J."/>
            <person name="Galgiani J.N."/>
            <person name="Kirkland T.N."/>
            <person name="Cole G.T."/>
            <person name="Birren B.W."/>
            <person name="Henn M.R."/>
            <person name="Taylor J.W."/>
            <person name="Rounsley S.D."/>
        </authorList>
    </citation>
    <scope>NUCLEOTIDE SEQUENCE [LARGE SCALE GENOMIC DNA]</scope>
    <source>
        <strain evidence="2">RMSCC 3488</strain>
    </source>
</reference>
<accession>A0A0J6INL2</accession>
<gene>
    <name evidence="1" type="ORF">CPAG_09795</name>
</gene>
<name>A0A0J6INL2_COCPO</name>